<dbReference type="CDD" id="cd01449">
    <property type="entry name" value="TST_Repeat_2"/>
    <property type="match status" value="1"/>
</dbReference>
<feature type="domain" description="Rhodanese" evidence="2">
    <location>
        <begin position="164"/>
        <end position="276"/>
    </location>
</feature>
<dbReference type="AlphaFoldDB" id="A0A1B2M3K4"/>
<dbReference type="KEGG" id="ala:BFG52_16425"/>
<keyword evidence="3" id="KW-0808">Transferase</keyword>
<dbReference type="Proteomes" id="UP000093391">
    <property type="component" value="Chromosome"/>
</dbReference>
<dbReference type="STRING" id="1789224.BFG52_16425"/>
<evidence type="ECO:0000313" key="4">
    <source>
        <dbReference type="Proteomes" id="UP000093391"/>
    </source>
</evidence>
<evidence type="ECO:0000256" key="1">
    <source>
        <dbReference type="ARBA" id="ARBA00022737"/>
    </source>
</evidence>
<dbReference type="SMART" id="SM00450">
    <property type="entry name" value="RHOD"/>
    <property type="match status" value="2"/>
</dbReference>
<name>A0A1B2M3K4_9GAMM</name>
<sequence length="282" mass="31450">MMKALNLDFKIEVEQLAACLGHPQLRILDLSRASVFAQLHIPHAMHVAPARLLAQGDDATGLLPDPAQMEKFIADYDLTTDCHVVAYDDEGGAWAGRLLWNLNCLGFANCSWLNGGIHAWLAAAYPVANGVVTVMPSGQPLIHPQYPALPQYRIQYDELKAQVVQGGLQLWDCRSWDEYIGQRLAARKGGHIPGAYHFEWSTALNRENHLKLRPLKDIQHGLEQSGLDLSRAAVTYCQSHHRSGLAYIIARLLAWELRVYDGAWSEWGNRPDSPIVSGEQPF</sequence>
<keyword evidence="1" id="KW-0677">Repeat</keyword>
<proteinExistence type="predicted"/>
<keyword evidence="4" id="KW-1185">Reference proteome</keyword>
<organism evidence="3 4">
    <name type="scientific">Acinetobacter larvae</name>
    <dbReference type="NCBI Taxonomy" id="1789224"/>
    <lineage>
        <taxon>Bacteria</taxon>
        <taxon>Pseudomonadati</taxon>
        <taxon>Pseudomonadota</taxon>
        <taxon>Gammaproteobacteria</taxon>
        <taxon>Moraxellales</taxon>
        <taxon>Moraxellaceae</taxon>
        <taxon>Acinetobacter</taxon>
    </lineage>
</organism>
<feature type="domain" description="Rhodanese" evidence="2">
    <location>
        <begin position="21"/>
        <end position="129"/>
    </location>
</feature>
<evidence type="ECO:0000313" key="3">
    <source>
        <dbReference type="EMBL" id="AOA59778.1"/>
    </source>
</evidence>
<dbReference type="OrthoDB" id="9781034at2"/>
<dbReference type="PANTHER" id="PTHR43855">
    <property type="entry name" value="THIOSULFATE SULFURTRANSFERASE"/>
    <property type="match status" value="1"/>
</dbReference>
<dbReference type="GO" id="GO:0016740">
    <property type="term" value="F:transferase activity"/>
    <property type="evidence" value="ECO:0007669"/>
    <property type="project" value="UniProtKB-KW"/>
</dbReference>
<dbReference type="EMBL" id="CP016895">
    <property type="protein sequence ID" value="AOA59778.1"/>
    <property type="molecule type" value="Genomic_DNA"/>
</dbReference>
<dbReference type="PANTHER" id="PTHR43855:SF1">
    <property type="entry name" value="THIOSULFATE SULFURTRANSFERASE"/>
    <property type="match status" value="1"/>
</dbReference>
<protein>
    <submittedName>
        <fullName evidence="3">Sulfurtransferase</fullName>
    </submittedName>
</protein>
<reference evidence="3 4" key="1">
    <citation type="submission" date="2016-08" db="EMBL/GenBank/DDBJ databases">
        <authorList>
            <person name="Seilhamer J.J."/>
        </authorList>
    </citation>
    <scope>NUCLEOTIDE SEQUENCE [LARGE SCALE GENOMIC DNA]</scope>
    <source>
        <strain evidence="3 4">BRTC-1</strain>
    </source>
</reference>
<accession>A0A1B2M3K4</accession>
<dbReference type="InterPro" id="IPR051126">
    <property type="entry name" value="Thiosulfate_sulfurtransferase"/>
</dbReference>
<dbReference type="Pfam" id="PF00581">
    <property type="entry name" value="Rhodanese"/>
    <property type="match status" value="2"/>
</dbReference>
<dbReference type="Gene3D" id="3.40.250.10">
    <property type="entry name" value="Rhodanese-like domain"/>
    <property type="match status" value="2"/>
</dbReference>
<dbReference type="SUPFAM" id="SSF52821">
    <property type="entry name" value="Rhodanese/Cell cycle control phosphatase"/>
    <property type="match status" value="2"/>
</dbReference>
<evidence type="ECO:0000259" key="2">
    <source>
        <dbReference type="PROSITE" id="PS50206"/>
    </source>
</evidence>
<dbReference type="InterPro" id="IPR001763">
    <property type="entry name" value="Rhodanese-like_dom"/>
</dbReference>
<gene>
    <name evidence="3" type="ORF">BFG52_16425</name>
</gene>
<dbReference type="InterPro" id="IPR036873">
    <property type="entry name" value="Rhodanese-like_dom_sf"/>
</dbReference>
<dbReference type="PROSITE" id="PS50206">
    <property type="entry name" value="RHODANESE_3"/>
    <property type="match status" value="2"/>
</dbReference>